<protein>
    <submittedName>
        <fullName evidence="1">Uncharacterized protein</fullName>
    </submittedName>
</protein>
<accession>A0A1F8AS36</accession>
<name>A0A1F8AS36_9BACT</name>
<dbReference type="Gene3D" id="1.10.3210.10">
    <property type="entry name" value="Hypothetical protein af1432"/>
    <property type="match status" value="1"/>
</dbReference>
<comment type="caution">
    <text evidence="1">The sequence shown here is derived from an EMBL/GenBank/DDBJ whole genome shotgun (WGS) entry which is preliminary data.</text>
</comment>
<dbReference type="PANTHER" id="PTHR21262">
    <property type="entry name" value="GUANOSINE-3',5'-BIS DIPHOSPHATE 3'-PYROPHOSPHOHYDROLASE"/>
    <property type="match status" value="1"/>
</dbReference>
<dbReference type="SUPFAM" id="SSF109604">
    <property type="entry name" value="HD-domain/PDEase-like"/>
    <property type="match status" value="1"/>
</dbReference>
<dbReference type="PANTHER" id="PTHR21262:SF31">
    <property type="entry name" value="GTP PYROPHOSPHOKINASE"/>
    <property type="match status" value="1"/>
</dbReference>
<evidence type="ECO:0000313" key="1">
    <source>
        <dbReference type="EMBL" id="OGM54440.1"/>
    </source>
</evidence>
<evidence type="ECO:0000313" key="2">
    <source>
        <dbReference type="Proteomes" id="UP000178603"/>
    </source>
</evidence>
<sequence length="80" mass="9251">MKRGFRKARETLEVYAPLAESLGMYEVKTLLEDLAFAHIAPDQFVPVKRKVDQDPRLDDKFLAYWISRIQAILDEKGIKG</sequence>
<gene>
    <name evidence="1" type="ORF">A3E44_00045</name>
</gene>
<proteinExistence type="predicted"/>
<dbReference type="Proteomes" id="UP000178603">
    <property type="component" value="Unassembled WGS sequence"/>
</dbReference>
<dbReference type="AlphaFoldDB" id="A0A1F8AS36"/>
<reference evidence="1 2" key="1">
    <citation type="journal article" date="2016" name="Nat. Commun.">
        <title>Thousands of microbial genomes shed light on interconnected biogeochemical processes in an aquifer system.</title>
        <authorList>
            <person name="Anantharaman K."/>
            <person name="Brown C.T."/>
            <person name="Hug L.A."/>
            <person name="Sharon I."/>
            <person name="Castelle C.J."/>
            <person name="Probst A.J."/>
            <person name="Thomas B.C."/>
            <person name="Singh A."/>
            <person name="Wilkins M.J."/>
            <person name="Karaoz U."/>
            <person name="Brodie E.L."/>
            <person name="Williams K.H."/>
            <person name="Hubbard S.S."/>
            <person name="Banfield J.F."/>
        </authorList>
    </citation>
    <scope>NUCLEOTIDE SEQUENCE [LARGE SCALE GENOMIC DNA]</scope>
</reference>
<dbReference type="GO" id="GO:0005886">
    <property type="term" value="C:plasma membrane"/>
    <property type="evidence" value="ECO:0007669"/>
    <property type="project" value="TreeGrafter"/>
</dbReference>
<organism evidence="1 2">
    <name type="scientific">Candidatus Woesebacteria bacterium RIFCSPHIGHO2_12_FULL_41_24</name>
    <dbReference type="NCBI Taxonomy" id="1802510"/>
    <lineage>
        <taxon>Bacteria</taxon>
        <taxon>Candidatus Woeseibacteriota</taxon>
    </lineage>
</organism>
<dbReference type="EMBL" id="MGGW01000014">
    <property type="protein sequence ID" value="OGM54440.1"/>
    <property type="molecule type" value="Genomic_DNA"/>
</dbReference>